<keyword evidence="5 7" id="KW-1133">Transmembrane helix</keyword>
<comment type="subcellular location">
    <subcellularLocation>
        <location evidence="1">Cell membrane</location>
        <topology evidence="1">Multi-pass membrane protein</topology>
    </subcellularLocation>
</comment>
<evidence type="ECO:0000256" key="7">
    <source>
        <dbReference type="SAM" id="Phobius"/>
    </source>
</evidence>
<dbReference type="RefSeq" id="WP_070878346.1">
    <property type="nucleotide sequence ID" value="NZ_CAJGAA010000001.1"/>
</dbReference>
<evidence type="ECO:0000259" key="8">
    <source>
        <dbReference type="Pfam" id="PF00892"/>
    </source>
</evidence>
<accession>A0A6I2M611</accession>
<evidence type="ECO:0000313" key="10">
    <source>
        <dbReference type="Proteomes" id="UP000441585"/>
    </source>
</evidence>
<evidence type="ECO:0000256" key="5">
    <source>
        <dbReference type="ARBA" id="ARBA00022989"/>
    </source>
</evidence>
<comment type="similarity">
    <text evidence="2">Belongs to the EamA transporter family.</text>
</comment>
<feature type="transmembrane region" description="Helical" evidence="7">
    <location>
        <begin position="98"/>
        <end position="117"/>
    </location>
</feature>
<dbReference type="Proteomes" id="UP000441585">
    <property type="component" value="Unassembled WGS sequence"/>
</dbReference>
<keyword evidence="10" id="KW-1185">Reference proteome</keyword>
<dbReference type="SUPFAM" id="SSF103481">
    <property type="entry name" value="Multidrug resistance efflux transporter EmrE"/>
    <property type="match status" value="2"/>
</dbReference>
<evidence type="ECO:0000313" key="9">
    <source>
        <dbReference type="EMBL" id="MRX52802.1"/>
    </source>
</evidence>
<feature type="transmembrane region" description="Helical" evidence="7">
    <location>
        <begin position="37"/>
        <end position="57"/>
    </location>
</feature>
<organism evidence="9 10">
    <name type="scientific">Metabacillus idriensis</name>
    <dbReference type="NCBI Taxonomy" id="324768"/>
    <lineage>
        <taxon>Bacteria</taxon>
        <taxon>Bacillati</taxon>
        <taxon>Bacillota</taxon>
        <taxon>Bacilli</taxon>
        <taxon>Bacillales</taxon>
        <taxon>Bacillaceae</taxon>
        <taxon>Metabacillus</taxon>
    </lineage>
</organism>
<dbReference type="GO" id="GO:0005886">
    <property type="term" value="C:plasma membrane"/>
    <property type="evidence" value="ECO:0007669"/>
    <property type="project" value="UniProtKB-SubCell"/>
</dbReference>
<dbReference type="PANTHER" id="PTHR32322">
    <property type="entry name" value="INNER MEMBRANE TRANSPORTER"/>
    <property type="match status" value="1"/>
</dbReference>
<evidence type="ECO:0000256" key="3">
    <source>
        <dbReference type="ARBA" id="ARBA00022475"/>
    </source>
</evidence>
<feature type="transmembrane region" description="Helical" evidence="7">
    <location>
        <begin position="181"/>
        <end position="203"/>
    </location>
</feature>
<dbReference type="Pfam" id="PF00892">
    <property type="entry name" value="EamA"/>
    <property type="match status" value="2"/>
</dbReference>
<name>A0A6I2M611_9BACI</name>
<keyword evidence="3" id="KW-1003">Cell membrane</keyword>
<evidence type="ECO:0000256" key="4">
    <source>
        <dbReference type="ARBA" id="ARBA00022692"/>
    </source>
</evidence>
<evidence type="ECO:0000256" key="2">
    <source>
        <dbReference type="ARBA" id="ARBA00007362"/>
    </source>
</evidence>
<dbReference type="AlphaFoldDB" id="A0A6I2M611"/>
<comment type="caution">
    <text evidence="9">The sequence shown here is derived from an EMBL/GenBank/DDBJ whole genome shotgun (WGS) entry which is preliminary data.</text>
</comment>
<feature type="transmembrane region" description="Helical" evidence="7">
    <location>
        <begin position="124"/>
        <end position="143"/>
    </location>
</feature>
<feature type="domain" description="EamA" evidence="8">
    <location>
        <begin position="10"/>
        <end position="141"/>
    </location>
</feature>
<keyword evidence="4 7" id="KW-0812">Transmembrane</keyword>
<feature type="domain" description="EamA" evidence="8">
    <location>
        <begin position="155"/>
        <end position="291"/>
    </location>
</feature>
<feature type="transmembrane region" description="Helical" evidence="7">
    <location>
        <begin position="249"/>
        <end position="266"/>
    </location>
</feature>
<feature type="transmembrane region" description="Helical" evidence="7">
    <location>
        <begin position="219"/>
        <end position="237"/>
    </location>
</feature>
<dbReference type="InterPro" id="IPR037185">
    <property type="entry name" value="EmrE-like"/>
</dbReference>
<dbReference type="InterPro" id="IPR000620">
    <property type="entry name" value="EamA_dom"/>
</dbReference>
<dbReference type="EMBL" id="WKKF01000001">
    <property type="protein sequence ID" value="MRX52802.1"/>
    <property type="molecule type" value="Genomic_DNA"/>
</dbReference>
<dbReference type="InterPro" id="IPR050638">
    <property type="entry name" value="AA-Vitamin_Transporters"/>
</dbReference>
<feature type="transmembrane region" description="Helical" evidence="7">
    <location>
        <begin position="155"/>
        <end position="174"/>
    </location>
</feature>
<feature type="transmembrane region" description="Helical" evidence="7">
    <location>
        <begin position="12"/>
        <end position="31"/>
    </location>
</feature>
<sequence length="295" mass="32703">MRKAVHVTASIYAAVSISFWGISFVSTKAVLSQLEPFTLLAFRFFIAAVFLFFLLLLLRQPFKLKVDHLPSIFILSVLGIFVHQVIQAAALQSIQASQAGWIISFSPIFTAVLATLFLNETFTLFKAAGMTIAVLGVLLITSFGQGGSLTFHANIGYVLMILSTLNWAVYSILIKKLKIPYPALTVTFYTCFFGFIMTLPYFLRNKGLVQMAYLTPENWTHLLFLGIFVSAVAYWFWGKALEVMEATKVSSFLYFEPLATVIAAVILLHEPILKASVAGGLLIIAGVMIVNRKYS</sequence>
<evidence type="ECO:0000256" key="1">
    <source>
        <dbReference type="ARBA" id="ARBA00004651"/>
    </source>
</evidence>
<reference evidence="9 10" key="1">
    <citation type="submission" date="2019-11" db="EMBL/GenBank/DDBJ databases">
        <title>Bacillus idriensis genome.</title>
        <authorList>
            <person name="Konopka E.N."/>
            <person name="Newman J.D."/>
        </authorList>
    </citation>
    <scope>NUCLEOTIDE SEQUENCE [LARGE SCALE GENOMIC DNA]</scope>
    <source>
        <strain evidence="9 10">DSM 19097</strain>
    </source>
</reference>
<protein>
    <submittedName>
        <fullName evidence="9">EamA family transporter</fullName>
    </submittedName>
</protein>
<gene>
    <name evidence="9" type="ORF">GJU41_02350</name>
</gene>
<feature type="transmembrane region" description="Helical" evidence="7">
    <location>
        <begin position="69"/>
        <end position="86"/>
    </location>
</feature>
<proteinExistence type="inferred from homology"/>
<feature type="transmembrane region" description="Helical" evidence="7">
    <location>
        <begin position="272"/>
        <end position="290"/>
    </location>
</feature>
<keyword evidence="6 7" id="KW-0472">Membrane</keyword>
<evidence type="ECO:0000256" key="6">
    <source>
        <dbReference type="ARBA" id="ARBA00023136"/>
    </source>
</evidence>
<dbReference type="PANTHER" id="PTHR32322:SF18">
    <property type="entry name" value="S-ADENOSYLMETHIONINE_S-ADENOSYLHOMOCYSTEINE TRANSPORTER"/>
    <property type="match status" value="1"/>
</dbReference>